<dbReference type="InterPro" id="IPR016047">
    <property type="entry name" value="M23ase_b-sheet_dom"/>
</dbReference>
<proteinExistence type="predicted"/>
<reference evidence="4 5" key="1">
    <citation type="submission" date="2021-10" db="EMBL/GenBank/DDBJ databases">
        <title>Collection of gut derived symbiotic bacterial strains cultured from healthy donors.</title>
        <authorList>
            <person name="Lin H."/>
            <person name="Littmann E."/>
            <person name="Kohout C."/>
            <person name="Pamer E.G."/>
        </authorList>
    </citation>
    <scope>NUCLEOTIDE SEQUENCE [LARGE SCALE GENOMIC DNA]</scope>
    <source>
        <strain evidence="4 5">DFI.1.165</strain>
    </source>
</reference>
<accession>A0ABS8DCG5</accession>
<organism evidence="4 5">
    <name type="scientific">Bariatricus massiliensis</name>
    <dbReference type="NCBI Taxonomy" id="1745713"/>
    <lineage>
        <taxon>Bacteria</taxon>
        <taxon>Bacillati</taxon>
        <taxon>Bacillota</taxon>
        <taxon>Clostridia</taxon>
        <taxon>Lachnospirales</taxon>
        <taxon>Lachnospiraceae</taxon>
        <taxon>Bariatricus</taxon>
    </lineage>
</organism>
<dbReference type="Pfam" id="PF21640">
    <property type="entry name" value="LytM_N"/>
    <property type="match status" value="1"/>
</dbReference>
<dbReference type="CDD" id="cd12797">
    <property type="entry name" value="M23_peptidase"/>
    <property type="match status" value="1"/>
</dbReference>
<sequence>MAQTKLKRNLFLFLVLLALFSVLLQENLQERARCSRLKSNTVMSDGFRQMQLSEPMLKMLEGLPVEKRGTAAGIYYLEKKDSDKKNLKKAQNMWAKRPAWGEYLDICNAIWNDVTYFPVPVSSKHESYSVSFVDSWMGERTYGGKRGHEGTDIMASQNTPGLYPVVSMTDGTVVSKGWLEKGGWRLGISAPSGGYFYYAHLDSYADIEEGDTVRAGEVIGFMGNSGYGPEGTTGVFATHLHVGIYIYPQGEEISVNPYWVLRLLEEKKLSCSF</sequence>
<dbReference type="InterPro" id="IPR048476">
    <property type="entry name" value="LytM_N"/>
</dbReference>
<gene>
    <name evidence="4" type="ORF">LIZ65_02295</name>
</gene>
<dbReference type="EMBL" id="JAJCIS010000001">
    <property type="protein sequence ID" value="MCB7386106.1"/>
    <property type="molecule type" value="Genomic_DNA"/>
</dbReference>
<dbReference type="Pfam" id="PF01551">
    <property type="entry name" value="Peptidase_M23"/>
    <property type="match status" value="1"/>
</dbReference>
<evidence type="ECO:0000256" key="1">
    <source>
        <dbReference type="ARBA" id="ARBA00022729"/>
    </source>
</evidence>
<dbReference type="Gene3D" id="2.70.70.10">
    <property type="entry name" value="Glucose Permease (Domain IIA)"/>
    <property type="match status" value="1"/>
</dbReference>
<evidence type="ECO:0000313" key="4">
    <source>
        <dbReference type="EMBL" id="MCB7386106.1"/>
    </source>
</evidence>
<evidence type="ECO:0000259" key="3">
    <source>
        <dbReference type="Pfam" id="PF21640"/>
    </source>
</evidence>
<protein>
    <submittedName>
        <fullName evidence="4">M23 family metallopeptidase</fullName>
    </submittedName>
</protein>
<dbReference type="Proteomes" id="UP001299546">
    <property type="component" value="Unassembled WGS sequence"/>
</dbReference>
<comment type="caution">
    <text evidence="4">The sequence shown here is derived from an EMBL/GenBank/DDBJ whole genome shotgun (WGS) entry which is preliminary data.</text>
</comment>
<dbReference type="SUPFAM" id="SSF51261">
    <property type="entry name" value="Duplicated hybrid motif"/>
    <property type="match status" value="1"/>
</dbReference>
<keyword evidence="5" id="KW-1185">Reference proteome</keyword>
<dbReference type="InterPro" id="IPR050570">
    <property type="entry name" value="Cell_wall_metabolism_enzyme"/>
</dbReference>
<dbReference type="RefSeq" id="WP_227183225.1">
    <property type="nucleotide sequence ID" value="NZ_JAJCIQ010000001.1"/>
</dbReference>
<evidence type="ECO:0000259" key="2">
    <source>
        <dbReference type="Pfam" id="PF01551"/>
    </source>
</evidence>
<dbReference type="PANTHER" id="PTHR21666:SF289">
    <property type="entry name" value="L-ALA--D-GLU ENDOPEPTIDASE"/>
    <property type="match status" value="1"/>
</dbReference>
<dbReference type="InterPro" id="IPR011055">
    <property type="entry name" value="Dup_hybrid_motif"/>
</dbReference>
<name>A0ABS8DCG5_9FIRM</name>
<keyword evidence="1" id="KW-0732">Signal</keyword>
<feature type="domain" description="LytM N-terminal" evidence="3">
    <location>
        <begin position="34"/>
        <end position="113"/>
    </location>
</feature>
<feature type="domain" description="M23ase beta-sheet core" evidence="2">
    <location>
        <begin position="147"/>
        <end position="246"/>
    </location>
</feature>
<evidence type="ECO:0000313" key="5">
    <source>
        <dbReference type="Proteomes" id="UP001299546"/>
    </source>
</evidence>
<dbReference type="PANTHER" id="PTHR21666">
    <property type="entry name" value="PEPTIDASE-RELATED"/>
    <property type="match status" value="1"/>
</dbReference>